<evidence type="ECO:0000313" key="2">
    <source>
        <dbReference type="Proteomes" id="UP000290289"/>
    </source>
</evidence>
<dbReference type="AlphaFoldDB" id="A0A498IWZ7"/>
<sequence length="198" mass="22639">MFVGGLISLLQFFSSILRRAKRRSIDSRNFSTVPCNQRYFRFSIGSKISGKSSNLKLPVRSSSSRYFNLQMLVGRLISMLQFFSSILKRPTRFSIDLGNPLTAVPFNRRYFRFPIGSKISGKYSNLELPVRSSFTRDFNLQMLEGRSQKTLAIFQFNSNSESTAMLDFFRFSIGSKTSGKSLNLEQPVRSSCPRSFNL</sequence>
<evidence type="ECO:0000313" key="1">
    <source>
        <dbReference type="EMBL" id="RXH87706.1"/>
    </source>
</evidence>
<dbReference type="EMBL" id="RDQH01000336">
    <property type="protein sequence ID" value="RXH87706.1"/>
    <property type="molecule type" value="Genomic_DNA"/>
</dbReference>
<organism evidence="1 2">
    <name type="scientific">Malus domestica</name>
    <name type="common">Apple</name>
    <name type="synonym">Pyrus malus</name>
    <dbReference type="NCBI Taxonomy" id="3750"/>
    <lineage>
        <taxon>Eukaryota</taxon>
        <taxon>Viridiplantae</taxon>
        <taxon>Streptophyta</taxon>
        <taxon>Embryophyta</taxon>
        <taxon>Tracheophyta</taxon>
        <taxon>Spermatophyta</taxon>
        <taxon>Magnoliopsida</taxon>
        <taxon>eudicotyledons</taxon>
        <taxon>Gunneridae</taxon>
        <taxon>Pentapetalae</taxon>
        <taxon>rosids</taxon>
        <taxon>fabids</taxon>
        <taxon>Rosales</taxon>
        <taxon>Rosaceae</taxon>
        <taxon>Amygdaloideae</taxon>
        <taxon>Maleae</taxon>
        <taxon>Malus</taxon>
    </lineage>
</organism>
<dbReference type="Proteomes" id="UP000290289">
    <property type="component" value="Chromosome 10"/>
</dbReference>
<gene>
    <name evidence="1" type="ORF">DVH24_034606</name>
</gene>
<keyword evidence="2" id="KW-1185">Reference proteome</keyword>
<name>A0A498IWZ7_MALDO</name>
<protein>
    <submittedName>
        <fullName evidence="1">Uncharacterized protein</fullName>
    </submittedName>
</protein>
<reference evidence="1 2" key="1">
    <citation type="submission" date="2018-10" db="EMBL/GenBank/DDBJ databases">
        <title>A high-quality apple genome assembly.</title>
        <authorList>
            <person name="Hu J."/>
        </authorList>
    </citation>
    <scope>NUCLEOTIDE SEQUENCE [LARGE SCALE GENOMIC DNA]</scope>
    <source>
        <strain evidence="2">cv. HFTH1</strain>
        <tissue evidence="1">Young leaf</tissue>
    </source>
</reference>
<comment type="caution">
    <text evidence="1">The sequence shown here is derived from an EMBL/GenBank/DDBJ whole genome shotgun (WGS) entry which is preliminary data.</text>
</comment>
<proteinExistence type="predicted"/>
<accession>A0A498IWZ7</accession>